<evidence type="ECO:0000313" key="9">
    <source>
        <dbReference type="Proteomes" id="UP000198848"/>
    </source>
</evidence>
<keyword evidence="6" id="KW-0902">Two-component regulatory system</keyword>
<gene>
    <name evidence="8" type="ORF">SAMN04489842_4015</name>
</gene>
<dbReference type="SUPFAM" id="SSF55781">
    <property type="entry name" value="GAF domain-like"/>
    <property type="match status" value="1"/>
</dbReference>
<dbReference type="EMBL" id="FNLC01000007">
    <property type="protein sequence ID" value="SDR43846.1"/>
    <property type="molecule type" value="Genomic_DNA"/>
</dbReference>
<dbReference type="InterPro" id="IPR004358">
    <property type="entry name" value="Sig_transdc_His_kin-like_C"/>
</dbReference>
<evidence type="ECO:0000256" key="4">
    <source>
        <dbReference type="ARBA" id="ARBA00022679"/>
    </source>
</evidence>
<comment type="catalytic activity">
    <reaction evidence="1">
        <text>ATP + protein L-histidine = ADP + protein N-phospho-L-histidine.</text>
        <dbReference type="EC" id="2.7.13.3"/>
    </reaction>
</comment>
<dbReference type="Gene3D" id="3.30.450.40">
    <property type="match status" value="1"/>
</dbReference>
<evidence type="ECO:0000256" key="1">
    <source>
        <dbReference type="ARBA" id="ARBA00000085"/>
    </source>
</evidence>
<dbReference type="CDD" id="cd00075">
    <property type="entry name" value="HATPase"/>
    <property type="match status" value="1"/>
</dbReference>
<dbReference type="PROSITE" id="PS50109">
    <property type="entry name" value="HIS_KIN"/>
    <property type="match status" value="1"/>
</dbReference>
<dbReference type="AlphaFoldDB" id="A0A1H1J2N0"/>
<keyword evidence="5 8" id="KW-0418">Kinase</keyword>
<evidence type="ECO:0000256" key="6">
    <source>
        <dbReference type="ARBA" id="ARBA00023012"/>
    </source>
</evidence>
<reference evidence="9" key="1">
    <citation type="submission" date="2016-10" db="EMBL/GenBank/DDBJ databases">
        <authorList>
            <person name="Varghese N."/>
            <person name="Submissions S."/>
        </authorList>
    </citation>
    <scope>NUCLEOTIDE SEQUENCE [LARGE SCALE GENOMIC DNA]</scope>
    <source>
        <strain evidence="9">DSM 24767</strain>
    </source>
</reference>
<dbReference type="InterPro" id="IPR003594">
    <property type="entry name" value="HATPase_dom"/>
</dbReference>
<dbReference type="InterPro" id="IPR050736">
    <property type="entry name" value="Sensor_HK_Regulatory"/>
</dbReference>
<dbReference type="PANTHER" id="PTHR43711">
    <property type="entry name" value="TWO-COMPONENT HISTIDINE KINASE"/>
    <property type="match status" value="1"/>
</dbReference>
<sequence length="508" mass="56407">MRKRIVDALEPPYRVTTLGNQSLLEAVDVTVDCLVIAEGYDRSVIEELTTQWPDLPVFLLVSLSEDHDREWSVFRTGVDDLVYRGRRATDDPLPTRVRNRIDDCYEETISDVGETVLTTARSLLVAADDELDVEIEWGLEQVGTRLDADRCLVFGYDDETDLLEPTHGWVTDSRSAVVGPERLPAKSFPGFEDSLRGFDDCVVPSDDPWAPSTDVPDGFVGGLEDAETDANATHPYLERRDLEALLAVPIVVDWELTGVFVVGQSQRRTWPRHLRKQLRTFGKLVGYTLERRRQRRALVRRNERLERFASVVSHDLRNPLNVIAGSAELIAETDDPTYAENVLEAVDRMETLIDDLLLLAREGDVLGDLERVDLETLVEDAWKTVATPDATLETEGLSTLEADQNRLRQGLENLVRNAVEHNEPGVTVRVEGFETGFAVEDDGTGIAPENRERIFEEGYTDGGGTGLGLSIVDTVVAAHGWDISVTDGDLGGARFEIVTDPSPRANGA</sequence>
<dbReference type="SUPFAM" id="SSF47384">
    <property type="entry name" value="Homodimeric domain of signal transducing histidine kinase"/>
    <property type="match status" value="1"/>
</dbReference>
<keyword evidence="4" id="KW-0808">Transferase</keyword>
<dbReference type="InterPro" id="IPR005467">
    <property type="entry name" value="His_kinase_dom"/>
</dbReference>
<feature type="domain" description="Histidine kinase" evidence="7">
    <location>
        <begin position="311"/>
        <end position="503"/>
    </location>
</feature>
<dbReference type="Gene3D" id="3.30.565.10">
    <property type="entry name" value="Histidine kinase-like ATPase, C-terminal domain"/>
    <property type="match status" value="1"/>
</dbReference>
<dbReference type="EC" id="2.7.13.3" evidence="2"/>
<proteinExistence type="predicted"/>
<protein>
    <recommendedName>
        <fullName evidence="2">histidine kinase</fullName>
        <ecNumber evidence="2">2.7.13.3</ecNumber>
    </recommendedName>
</protein>
<dbReference type="Pfam" id="PF00512">
    <property type="entry name" value="HisKA"/>
    <property type="match status" value="1"/>
</dbReference>
<dbReference type="PRINTS" id="PR00344">
    <property type="entry name" value="BCTRLSENSOR"/>
</dbReference>
<evidence type="ECO:0000256" key="3">
    <source>
        <dbReference type="ARBA" id="ARBA00022553"/>
    </source>
</evidence>
<organism evidence="8 9">
    <name type="scientific">Natronobacterium texcoconense</name>
    <dbReference type="NCBI Taxonomy" id="1095778"/>
    <lineage>
        <taxon>Archaea</taxon>
        <taxon>Methanobacteriati</taxon>
        <taxon>Methanobacteriota</taxon>
        <taxon>Stenosarchaea group</taxon>
        <taxon>Halobacteria</taxon>
        <taxon>Halobacteriales</taxon>
        <taxon>Natrialbaceae</taxon>
        <taxon>Natronobacterium</taxon>
    </lineage>
</organism>
<dbReference type="InterPro" id="IPR003661">
    <property type="entry name" value="HisK_dim/P_dom"/>
</dbReference>
<evidence type="ECO:0000259" key="7">
    <source>
        <dbReference type="PROSITE" id="PS50109"/>
    </source>
</evidence>
<dbReference type="PANTHER" id="PTHR43711:SF1">
    <property type="entry name" value="HISTIDINE KINASE 1"/>
    <property type="match status" value="1"/>
</dbReference>
<evidence type="ECO:0000313" key="8">
    <source>
        <dbReference type="EMBL" id="SDR43846.1"/>
    </source>
</evidence>
<dbReference type="InterPro" id="IPR003018">
    <property type="entry name" value="GAF"/>
</dbReference>
<dbReference type="STRING" id="1095778.SAMN04489842_4015"/>
<dbReference type="Pfam" id="PF02518">
    <property type="entry name" value="HATPase_c"/>
    <property type="match status" value="1"/>
</dbReference>
<dbReference type="SMART" id="SM00387">
    <property type="entry name" value="HATPase_c"/>
    <property type="match status" value="1"/>
</dbReference>
<keyword evidence="3" id="KW-0597">Phosphoprotein</keyword>
<keyword evidence="9" id="KW-1185">Reference proteome</keyword>
<dbReference type="Pfam" id="PF01590">
    <property type="entry name" value="GAF"/>
    <property type="match status" value="1"/>
</dbReference>
<evidence type="ECO:0000256" key="2">
    <source>
        <dbReference type="ARBA" id="ARBA00012438"/>
    </source>
</evidence>
<evidence type="ECO:0000256" key="5">
    <source>
        <dbReference type="ARBA" id="ARBA00022777"/>
    </source>
</evidence>
<accession>A0A1H1J2N0</accession>
<dbReference type="InterPro" id="IPR029016">
    <property type="entry name" value="GAF-like_dom_sf"/>
</dbReference>
<dbReference type="SUPFAM" id="SSF55874">
    <property type="entry name" value="ATPase domain of HSP90 chaperone/DNA topoisomerase II/histidine kinase"/>
    <property type="match status" value="1"/>
</dbReference>
<dbReference type="SMART" id="SM00388">
    <property type="entry name" value="HisKA"/>
    <property type="match status" value="1"/>
</dbReference>
<dbReference type="InterPro" id="IPR036097">
    <property type="entry name" value="HisK_dim/P_sf"/>
</dbReference>
<dbReference type="CDD" id="cd00082">
    <property type="entry name" value="HisKA"/>
    <property type="match status" value="1"/>
</dbReference>
<dbReference type="GO" id="GO:0000155">
    <property type="term" value="F:phosphorelay sensor kinase activity"/>
    <property type="evidence" value="ECO:0007669"/>
    <property type="project" value="InterPro"/>
</dbReference>
<name>A0A1H1J2N0_NATTX</name>
<dbReference type="Gene3D" id="1.10.287.130">
    <property type="match status" value="1"/>
</dbReference>
<dbReference type="OrthoDB" id="163817at2157"/>
<dbReference type="InterPro" id="IPR036890">
    <property type="entry name" value="HATPase_C_sf"/>
</dbReference>
<dbReference type="Proteomes" id="UP000198848">
    <property type="component" value="Unassembled WGS sequence"/>
</dbReference>